<name>A0AAV4SF88_CAEEX</name>
<keyword evidence="1" id="KW-0472">Membrane</keyword>
<evidence type="ECO:0000313" key="3">
    <source>
        <dbReference type="Proteomes" id="UP001054945"/>
    </source>
</evidence>
<evidence type="ECO:0000256" key="1">
    <source>
        <dbReference type="SAM" id="Phobius"/>
    </source>
</evidence>
<protein>
    <submittedName>
        <fullName evidence="2">Uncharacterized protein</fullName>
    </submittedName>
</protein>
<evidence type="ECO:0000313" key="2">
    <source>
        <dbReference type="EMBL" id="GIY32167.1"/>
    </source>
</evidence>
<keyword evidence="1" id="KW-0812">Transmembrane</keyword>
<feature type="transmembrane region" description="Helical" evidence="1">
    <location>
        <begin position="97"/>
        <end position="114"/>
    </location>
</feature>
<comment type="caution">
    <text evidence="2">The sequence shown here is derived from an EMBL/GenBank/DDBJ whole genome shotgun (WGS) entry which is preliminary data.</text>
</comment>
<keyword evidence="1" id="KW-1133">Transmembrane helix</keyword>
<keyword evidence="3" id="KW-1185">Reference proteome</keyword>
<organism evidence="2 3">
    <name type="scientific">Caerostris extrusa</name>
    <name type="common">Bark spider</name>
    <name type="synonym">Caerostris bankana</name>
    <dbReference type="NCBI Taxonomy" id="172846"/>
    <lineage>
        <taxon>Eukaryota</taxon>
        <taxon>Metazoa</taxon>
        <taxon>Ecdysozoa</taxon>
        <taxon>Arthropoda</taxon>
        <taxon>Chelicerata</taxon>
        <taxon>Arachnida</taxon>
        <taxon>Araneae</taxon>
        <taxon>Araneomorphae</taxon>
        <taxon>Entelegynae</taxon>
        <taxon>Araneoidea</taxon>
        <taxon>Araneidae</taxon>
        <taxon>Caerostris</taxon>
    </lineage>
</organism>
<gene>
    <name evidence="2" type="ORF">CEXT_169011</name>
</gene>
<reference evidence="2 3" key="1">
    <citation type="submission" date="2021-06" db="EMBL/GenBank/DDBJ databases">
        <title>Caerostris extrusa draft genome.</title>
        <authorList>
            <person name="Kono N."/>
            <person name="Arakawa K."/>
        </authorList>
    </citation>
    <scope>NUCLEOTIDE SEQUENCE [LARGE SCALE GENOMIC DNA]</scope>
</reference>
<dbReference type="EMBL" id="BPLR01009463">
    <property type="protein sequence ID" value="GIY32167.1"/>
    <property type="molecule type" value="Genomic_DNA"/>
</dbReference>
<dbReference type="AlphaFoldDB" id="A0AAV4SF88"/>
<proteinExistence type="predicted"/>
<accession>A0AAV4SF88</accession>
<sequence>MTSSCKKENALILYLESQLREKKLFHKTHNIRGLKLCLQDMDTCAEENFGLRGRKCRITRRKWLFAILGGYHECGFSLQDPLQDSLHTDRVYKWRELISHLVISVIACVIDLMTL</sequence>
<dbReference type="Proteomes" id="UP001054945">
    <property type="component" value="Unassembled WGS sequence"/>
</dbReference>